<keyword evidence="2" id="KW-1185">Reference proteome</keyword>
<sequence>MAALHCSDRALCARGCTTRRLPTRSPVRTVLVRSTGWADPAATNAEKTLFGDDFGARDPTAGELASNFSEKVLGNYDTAHIINGSDLKDACVLGIVHRIPTSMKEHIGLTAQSCQPLDSLAPLDSKQLNLLKQQIPGWK</sequence>
<dbReference type="AlphaFoldDB" id="A0A6A0A4E9"/>
<reference evidence="1 2" key="1">
    <citation type="submission" date="2020-02" db="EMBL/GenBank/DDBJ databases">
        <title>Draft genome sequence of Haematococcus lacustris strain NIES-144.</title>
        <authorList>
            <person name="Morimoto D."/>
            <person name="Nakagawa S."/>
            <person name="Yoshida T."/>
            <person name="Sawayama S."/>
        </authorList>
    </citation>
    <scope>NUCLEOTIDE SEQUENCE [LARGE SCALE GENOMIC DNA]</scope>
    <source>
        <strain evidence="1 2">NIES-144</strain>
    </source>
</reference>
<comment type="caution">
    <text evidence="1">The sequence shown here is derived from an EMBL/GenBank/DDBJ whole genome shotgun (WGS) entry which is preliminary data.</text>
</comment>
<gene>
    <name evidence="1" type="ORF">HaLaN_25991</name>
</gene>
<accession>A0A6A0A4E9</accession>
<evidence type="ECO:0000313" key="2">
    <source>
        <dbReference type="Proteomes" id="UP000485058"/>
    </source>
</evidence>
<proteinExistence type="predicted"/>
<name>A0A6A0A4E9_HAELA</name>
<dbReference type="Proteomes" id="UP000485058">
    <property type="component" value="Unassembled WGS sequence"/>
</dbReference>
<feature type="non-terminal residue" evidence="1">
    <location>
        <position position="1"/>
    </location>
</feature>
<feature type="non-terminal residue" evidence="1">
    <location>
        <position position="139"/>
    </location>
</feature>
<dbReference type="EMBL" id="BLLF01003552">
    <property type="protein sequence ID" value="GFH27634.1"/>
    <property type="molecule type" value="Genomic_DNA"/>
</dbReference>
<evidence type="ECO:0000313" key="1">
    <source>
        <dbReference type="EMBL" id="GFH27634.1"/>
    </source>
</evidence>
<protein>
    <submittedName>
        <fullName evidence="1">Uncharacterized protein</fullName>
    </submittedName>
</protein>
<organism evidence="1 2">
    <name type="scientific">Haematococcus lacustris</name>
    <name type="common">Green alga</name>
    <name type="synonym">Haematococcus pluvialis</name>
    <dbReference type="NCBI Taxonomy" id="44745"/>
    <lineage>
        <taxon>Eukaryota</taxon>
        <taxon>Viridiplantae</taxon>
        <taxon>Chlorophyta</taxon>
        <taxon>core chlorophytes</taxon>
        <taxon>Chlorophyceae</taxon>
        <taxon>CS clade</taxon>
        <taxon>Chlamydomonadales</taxon>
        <taxon>Haematococcaceae</taxon>
        <taxon>Haematococcus</taxon>
    </lineage>
</organism>